<feature type="compositionally biased region" description="Acidic residues" evidence="1">
    <location>
        <begin position="19"/>
        <end position="38"/>
    </location>
</feature>
<evidence type="ECO:0000313" key="2">
    <source>
        <dbReference type="EMBL" id="KAK7684834.1"/>
    </source>
</evidence>
<reference evidence="2 3" key="1">
    <citation type="submission" date="2022-09" db="EMBL/GenBank/DDBJ databases">
        <authorList>
            <person name="Palmer J.M."/>
        </authorList>
    </citation>
    <scope>NUCLEOTIDE SEQUENCE [LARGE SCALE GENOMIC DNA]</scope>
    <source>
        <strain evidence="2 3">DSM 7382</strain>
    </source>
</reference>
<dbReference type="EMBL" id="JASBNA010000023">
    <property type="protein sequence ID" value="KAK7684834.1"/>
    <property type="molecule type" value="Genomic_DNA"/>
</dbReference>
<proteinExistence type="predicted"/>
<dbReference type="AlphaFoldDB" id="A0AAW0G361"/>
<keyword evidence="3" id="KW-1185">Reference proteome</keyword>
<sequence length="102" mass="11273">MPIVDAEHSTYDSDNVSTESEELDAGAEDVDTENELESAEPKQPEVVPDEDDAAGDSDEEEGLRVVYENDRFRIKLIIVPTFWQVPLLIGISIADLIPLSTI</sequence>
<accession>A0AAW0G361</accession>
<name>A0AAW0G361_9APHY</name>
<feature type="compositionally biased region" description="Basic and acidic residues" evidence="1">
    <location>
        <begin position="1"/>
        <end position="11"/>
    </location>
</feature>
<evidence type="ECO:0000313" key="3">
    <source>
        <dbReference type="Proteomes" id="UP001385951"/>
    </source>
</evidence>
<comment type="caution">
    <text evidence="2">The sequence shown here is derived from an EMBL/GenBank/DDBJ whole genome shotgun (WGS) entry which is preliminary data.</text>
</comment>
<organism evidence="2 3">
    <name type="scientific">Cerrena zonata</name>
    <dbReference type="NCBI Taxonomy" id="2478898"/>
    <lineage>
        <taxon>Eukaryota</taxon>
        <taxon>Fungi</taxon>
        <taxon>Dikarya</taxon>
        <taxon>Basidiomycota</taxon>
        <taxon>Agaricomycotina</taxon>
        <taxon>Agaricomycetes</taxon>
        <taxon>Polyporales</taxon>
        <taxon>Cerrenaceae</taxon>
        <taxon>Cerrena</taxon>
    </lineage>
</organism>
<feature type="compositionally biased region" description="Acidic residues" evidence="1">
    <location>
        <begin position="47"/>
        <end position="61"/>
    </location>
</feature>
<dbReference type="Proteomes" id="UP001385951">
    <property type="component" value="Unassembled WGS sequence"/>
</dbReference>
<evidence type="ECO:0000256" key="1">
    <source>
        <dbReference type="SAM" id="MobiDB-lite"/>
    </source>
</evidence>
<protein>
    <submittedName>
        <fullName evidence="2">Uncharacterized protein</fullName>
    </submittedName>
</protein>
<gene>
    <name evidence="2" type="ORF">QCA50_012078</name>
</gene>
<feature type="region of interest" description="Disordered" evidence="1">
    <location>
        <begin position="1"/>
        <end position="61"/>
    </location>
</feature>